<evidence type="ECO:0000313" key="3">
    <source>
        <dbReference type="Proteomes" id="UP001596012"/>
    </source>
</evidence>
<comment type="caution">
    <text evidence="2">The sequence shown here is derived from an EMBL/GenBank/DDBJ whole genome shotgun (WGS) entry which is preliminary data.</text>
</comment>
<sequence>MAVKVNDWSGAVGSAVFAESGLAVRVAAGERSETVVRTPARYAGFSPAGVTPTPLPGEHNEELLGGR</sequence>
<name>A0ABV8Z0D6_9ACTN</name>
<gene>
    <name evidence="2" type="ORF">ACFPH6_35880</name>
</gene>
<feature type="region of interest" description="Disordered" evidence="1">
    <location>
        <begin position="46"/>
        <end position="67"/>
    </location>
</feature>
<evidence type="ECO:0000313" key="2">
    <source>
        <dbReference type="EMBL" id="MFC4469823.1"/>
    </source>
</evidence>
<dbReference type="EMBL" id="JBHSFG010000064">
    <property type="protein sequence ID" value="MFC4469823.1"/>
    <property type="molecule type" value="Genomic_DNA"/>
</dbReference>
<accession>A0ABV8Z0D6</accession>
<dbReference type="Proteomes" id="UP001596012">
    <property type="component" value="Unassembled WGS sequence"/>
</dbReference>
<organism evidence="2 3">
    <name type="scientific">Streptomyces xiangluensis</name>
    <dbReference type="NCBI Taxonomy" id="2665720"/>
    <lineage>
        <taxon>Bacteria</taxon>
        <taxon>Bacillati</taxon>
        <taxon>Actinomycetota</taxon>
        <taxon>Actinomycetes</taxon>
        <taxon>Kitasatosporales</taxon>
        <taxon>Streptomycetaceae</taxon>
        <taxon>Streptomyces</taxon>
    </lineage>
</organism>
<feature type="compositionally biased region" description="Basic and acidic residues" evidence="1">
    <location>
        <begin position="58"/>
        <end position="67"/>
    </location>
</feature>
<dbReference type="SUPFAM" id="SSF89796">
    <property type="entry name" value="CoA-transferase family III (CaiB/BaiF)"/>
    <property type="match status" value="1"/>
</dbReference>
<dbReference type="RefSeq" id="WP_386349526.1">
    <property type="nucleotide sequence ID" value="NZ_JBHSFG010000064.1"/>
</dbReference>
<keyword evidence="3" id="KW-1185">Reference proteome</keyword>
<evidence type="ECO:0000256" key="1">
    <source>
        <dbReference type="SAM" id="MobiDB-lite"/>
    </source>
</evidence>
<dbReference type="InterPro" id="IPR023606">
    <property type="entry name" value="CoA-Trfase_III_dom_1_sf"/>
</dbReference>
<proteinExistence type="predicted"/>
<protein>
    <submittedName>
        <fullName evidence="2">Uncharacterized protein</fullName>
    </submittedName>
</protein>
<reference evidence="3" key="1">
    <citation type="journal article" date="2019" name="Int. J. Syst. Evol. Microbiol.">
        <title>The Global Catalogue of Microorganisms (GCM) 10K type strain sequencing project: providing services to taxonomists for standard genome sequencing and annotation.</title>
        <authorList>
            <consortium name="The Broad Institute Genomics Platform"/>
            <consortium name="The Broad Institute Genome Sequencing Center for Infectious Disease"/>
            <person name="Wu L."/>
            <person name="Ma J."/>
        </authorList>
    </citation>
    <scope>NUCLEOTIDE SEQUENCE [LARGE SCALE GENOMIC DNA]</scope>
    <source>
        <strain evidence="3">DT43</strain>
    </source>
</reference>